<accession>A0A445BEI0</accession>
<dbReference type="OrthoDB" id="1649273at2759"/>
<proteinExistence type="predicted"/>
<dbReference type="InterPro" id="IPR036163">
    <property type="entry name" value="HMA_dom_sf"/>
</dbReference>
<dbReference type="Gene3D" id="3.30.70.100">
    <property type="match status" value="1"/>
</dbReference>
<dbReference type="EMBL" id="SDMP01000009">
    <property type="protein sequence ID" value="RYR37085.1"/>
    <property type="molecule type" value="Genomic_DNA"/>
</dbReference>
<dbReference type="PANTHER" id="PTHR47294:SF6">
    <property type="entry name" value="HMA DOMAIN-CONTAINING PROTEIN"/>
    <property type="match status" value="1"/>
</dbReference>
<keyword evidence="2" id="KW-1185">Reference proteome</keyword>
<organism evidence="1 2">
    <name type="scientific">Arachis hypogaea</name>
    <name type="common">Peanut</name>
    <dbReference type="NCBI Taxonomy" id="3818"/>
    <lineage>
        <taxon>Eukaryota</taxon>
        <taxon>Viridiplantae</taxon>
        <taxon>Streptophyta</taxon>
        <taxon>Embryophyta</taxon>
        <taxon>Tracheophyta</taxon>
        <taxon>Spermatophyta</taxon>
        <taxon>Magnoliopsida</taxon>
        <taxon>eudicotyledons</taxon>
        <taxon>Gunneridae</taxon>
        <taxon>Pentapetalae</taxon>
        <taxon>rosids</taxon>
        <taxon>fabids</taxon>
        <taxon>Fabales</taxon>
        <taxon>Fabaceae</taxon>
        <taxon>Papilionoideae</taxon>
        <taxon>50 kb inversion clade</taxon>
        <taxon>dalbergioids sensu lato</taxon>
        <taxon>Dalbergieae</taxon>
        <taxon>Pterocarpus clade</taxon>
        <taxon>Arachis</taxon>
    </lineage>
</organism>
<evidence type="ECO:0000313" key="2">
    <source>
        <dbReference type="Proteomes" id="UP000289738"/>
    </source>
</evidence>
<name>A0A445BEI0_ARAHY</name>
<dbReference type="GO" id="GO:0046872">
    <property type="term" value="F:metal ion binding"/>
    <property type="evidence" value="ECO:0007669"/>
    <property type="project" value="InterPro"/>
</dbReference>
<sequence>MAAHLIITGMAFEDGSKKELHKVGRKMSKRFSLSGTSLASMESLSRPLVQEVVLSADMQCEKCQKRVADIIAKMHAETESMEVDVLQKKVTLTFRLLPTVGKVITEAQQITPINRNNLPKVAIIKRIFRSSHG</sequence>
<protein>
    <recommendedName>
        <fullName evidence="3">HMA domain-containing protein</fullName>
    </recommendedName>
</protein>
<dbReference type="AlphaFoldDB" id="A0A445BEI0"/>
<comment type="caution">
    <text evidence="1">The sequence shown here is derived from an EMBL/GenBank/DDBJ whole genome shotgun (WGS) entry which is preliminary data.</text>
</comment>
<gene>
    <name evidence="1" type="ORF">Ahy_A09g042007</name>
</gene>
<dbReference type="PANTHER" id="PTHR47294">
    <property type="entry name" value="OS08G0431150 PROTEIN"/>
    <property type="match status" value="1"/>
</dbReference>
<evidence type="ECO:0000313" key="1">
    <source>
        <dbReference type="EMBL" id="RYR37085.1"/>
    </source>
</evidence>
<evidence type="ECO:0008006" key="3">
    <source>
        <dbReference type="Google" id="ProtNLM"/>
    </source>
</evidence>
<dbReference type="SUPFAM" id="SSF55008">
    <property type="entry name" value="HMA, heavy metal-associated domain"/>
    <property type="match status" value="1"/>
</dbReference>
<reference evidence="1 2" key="1">
    <citation type="submission" date="2019-01" db="EMBL/GenBank/DDBJ databases">
        <title>Sequencing of cultivated peanut Arachis hypogaea provides insights into genome evolution and oil improvement.</title>
        <authorList>
            <person name="Chen X."/>
        </authorList>
    </citation>
    <scope>NUCLEOTIDE SEQUENCE [LARGE SCALE GENOMIC DNA]</scope>
    <source>
        <strain evidence="2">cv. Fuhuasheng</strain>
        <tissue evidence="1">Leaves</tissue>
    </source>
</reference>
<dbReference type="Proteomes" id="UP000289738">
    <property type="component" value="Chromosome A09"/>
</dbReference>